<name>A0A914Q2A0_9BILA</name>
<dbReference type="AlphaFoldDB" id="A0A914Q2A0"/>
<dbReference type="GO" id="GO:0005634">
    <property type="term" value="C:nucleus"/>
    <property type="evidence" value="ECO:0007669"/>
    <property type="project" value="TreeGrafter"/>
</dbReference>
<sequence length="112" mass="12298">MDFCSSLVFESFLLSAAECITAGALQSKYKNHTKYCTNGIIGSKFVTVVASGDKSDHINFSGYQVSNQCTSMVEADILVPADYTELANVGDKPLHVKHYVTDVQFTVILFYV</sequence>
<keyword evidence="3" id="KW-1185">Reference proteome</keyword>
<feature type="chain" id="PRO_5037087642" evidence="1">
    <location>
        <begin position="20"/>
        <end position="112"/>
    </location>
</feature>
<organism evidence="3 4">
    <name type="scientific">Panagrolaimus davidi</name>
    <dbReference type="NCBI Taxonomy" id="227884"/>
    <lineage>
        <taxon>Eukaryota</taxon>
        <taxon>Metazoa</taxon>
        <taxon>Ecdysozoa</taxon>
        <taxon>Nematoda</taxon>
        <taxon>Chromadorea</taxon>
        <taxon>Rhabditida</taxon>
        <taxon>Tylenchina</taxon>
        <taxon>Panagrolaimomorpha</taxon>
        <taxon>Panagrolaimoidea</taxon>
        <taxon>Panagrolaimidae</taxon>
        <taxon>Panagrolaimus</taxon>
    </lineage>
</organism>
<dbReference type="InterPro" id="IPR016563">
    <property type="entry name" value="Npl4"/>
</dbReference>
<feature type="domain" description="Nuclear pore localisation protein NPL4 C-terminal" evidence="2">
    <location>
        <begin position="10"/>
        <end position="107"/>
    </location>
</feature>
<dbReference type="GO" id="GO:0031625">
    <property type="term" value="F:ubiquitin protein ligase binding"/>
    <property type="evidence" value="ECO:0007669"/>
    <property type="project" value="TreeGrafter"/>
</dbReference>
<dbReference type="WBParaSite" id="PDA_v2.g21253.t1">
    <property type="protein sequence ID" value="PDA_v2.g21253.t1"/>
    <property type="gene ID" value="PDA_v2.g21253"/>
</dbReference>
<evidence type="ECO:0000256" key="1">
    <source>
        <dbReference type="SAM" id="SignalP"/>
    </source>
</evidence>
<dbReference type="InterPro" id="IPR007717">
    <property type="entry name" value="NPL4_C"/>
</dbReference>
<evidence type="ECO:0000313" key="4">
    <source>
        <dbReference type="WBParaSite" id="PDA_v2.g21253.t1"/>
    </source>
</evidence>
<keyword evidence="1" id="KW-0732">Signal</keyword>
<dbReference type="GO" id="GO:0006511">
    <property type="term" value="P:ubiquitin-dependent protein catabolic process"/>
    <property type="evidence" value="ECO:0007669"/>
    <property type="project" value="InterPro"/>
</dbReference>
<accession>A0A914Q2A0</accession>
<proteinExistence type="predicted"/>
<protein>
    <submittedName>
        <fullName evidence="4">Nuclear pore localisation protein NPL4 C-terminal domain-containing protein</fullName>
    </submittedName>
</protein>
<dbReference type="PANTHER" id="PTHR12710:SF0">
    <property type="entry name" value="NUCLEAR PROTEIN LOCALIZATION PROTEIN 4 HOMOLOG"/>
    <property type="match status" value="1"/>
</dbReference>
<reference evidence="4" key="1">
    <citation type="submission" date="2022-11" db="UniProtKB">
        <authorList>
            <consortium name="WormBaseParasite"/>
        </authorList>
    </citation>
    <scope>IDENTIFICATION</scope>
</reference>
<evidence type="ECO:0000259" key="2">
    <source>
        <dbReference type="Pfam" id="PF05021"/>
    </source>
</evidence>
<feature type="signal peptide" evidence="1">
    <location>
        <begin position="1"/>
        <end position="19"/>
    </location>
</feature>
<dbReference type="Proteomes" id="UP000887578">
    <property type="component" value="Unplaced"/>
</dbReference>
<evidence type="ECO:0000313" key="3">
    <source>
        <dbReference type="Proteomes" id="UP000887578"/>
    </source>
</evidence>
<dbReference type="PANTHER" id="PTHR12710">
    <property type="entry name" value="NUCLEAR PROTEIN LOCALIZATION 4"/>
    <property type="match status" value="1"/>
</dbReference>
<dbReference type="Pfam" id="PF05021">
    <property type="entry name" value="NPL4"/>
    <property type="match status" value="1"/>
</dbReference>
<dbReference type="GO" id="GO:0043130">
    <property type="term" value="F:ubiquitin binding"/>
    <property type="evidence" value="ECO:0007669"/>
    <property type="project" value="TreeGrafter"/>
</dbReference>